<organism evidence="1 2">
    <name type="scientific">Catenibacillus scindens</name>
    <dbReference type="NCBI Taxonomy" id="673271"/>
    <lineage>
        <taxon>Bacteria</taxon>
        <taxon>Bacillati</taxon>
        <taxon>Bacillota</taxon>
        <taxon>Clostridia</taxon>
        <taxon>Lachnospirales</taxon>
        <taxon>Lachnospiraceae</taxon>
        <taxon>Catenibacillus</taxon>
    </lineage>
</organism>
<protein>
    <submittedName>
        <fullName evidence="1">Uncharacterized protein</fullName>
    </submittedName>
</protein>
<keyword evidence="2" id="KW-1185">Reference proteome</keyword>
<evidence type="ECO:0000313" key="1">
    <source>
        <dbReference type="EMBL" id="MBB5265333.1"/>
    </source>
</evidence>
<comment type="caution">
    <text evidence="1">The sequence shown here is derived from an EMBL/GenBank/DDBJ whole genome shotgun (WGS) entry which is preliminary data.</text>
</comment>
<dbReference type="Proteomes" id="UP000543642">
    <property type="component" value="Unassembled WGS sequence"/>
</dbReference>
<dbReference type="AlphaFoldDB" id="A0A7W8HBI1"/>
<evidence type="ECO:0000313" key="2">
    <source>
        <dbReference type="Proteomes" id="UP000543642"/>
    </source>
</evidence>
<proteinExistence type="predicted"/>
<accession>A0A7W8HBI1</accession>
<dbReference type="EMBL" id="JACHFW010000010">
    <property type="protein sequence ID" value="MBB5265333.1"/>
    <property type="molecule type" value="Genomic_DNA"/>
</dbReference>
<name>A0A7W8HBI1_9FIRM</name>
<reference evidence="1 2" key="1">
    <citation type="submission" date="2020-08" db="EMBL/GenBank/DDBJ databases">
        <title>Genomic Encyclopedia of Type Strains, Phase IV (KMG-IV): sequencing the most valuable type-strain genomes for metagenomic binning, comparative biology and taxonomic classification.</title>
        <authorList>
            <person name="Goeker M."/>
        </authorList>
    </citation>
    <scope>NUCLEOTIDE SEQUENCE [LARGE SCALE GENOMIC DNA]</scope>
    <source>
        <strain evidence="1 2">DSM 106146</strain>
    </source>
</reference>
<gene>
    <name evidence="1" type="ORF">HNP82_002476</name>
</gene>
<dbReference type="RefSeq" id="WP_243164754.1">
    <property type="nucleotide sequence ID" value="NZ_JACHFW010000010.1"/>
</dbReference>
<sequence length="113" mass="13169">MMDGIEFKELFKVAVETLREKTITPLLEADTTYQEDSDNEGIAEMNYLQLDLTEEQRKVCNRLLECRDKQDIEYATHAYIAGLYDAFQIMAVLFPDKWDIDDIRELLAAKVNN</sequence>